<accession>A0A0G2GJ17</accession>
<evidence type="ECO:0000313" key="3">
    <source>
        <dbReference type="Proteomes" id="UP000034182"/>
    </source>
</evidence>
<comment type="caution">
    <text evidence="2">The sequence shown here is derived from an EMBL/GenBank/DDBJ whole genome shotgun (WGS) entry which is preliminary data.</text>
</comment>
<feature type="region of interest" description="Disordered" evidence="1">
    <location>
        <begin position="1"/>
        <end position="88"/>
    </location>
</feature>
<dbReference type="AlphaFoldDB" id="A0A0G2GJ17"/>
<proteinExistence type="predicted"/>
<sequence>MDSKEGVPTAPLARSAQLTGDDEKMQEPKDIEKQDAAPPPYHTVTEPSPKHSKQDCSPTLLAQPAQLKEEAEQKVQELQGAKKEEAGFLSHSTVEEAILSTAKDLERNAPPALLARRAQITEGIKLKEQEIKNFQKQGQELDEQIKRESEASDKKKRKYDQFLTERRHADGSVKPAYLQSELDTVIPHMQHAVNVAKLRLEQYEYLRRMIGLFIRTASERTDLVPSHFFTEAEIDSIDGLHEMILADKKKSYESFSGDFAKLDSDIYAMIRKIHGLE</sequence>
<gene>
    <name evidence="2" type="ORF">UCDDS831_g06663</name>
</gene>
<feature type="compositionally biased region" description="Basic and acidic residues" evidence="1">
    <location>
        <begin position="21"/>
        <end position="35"/>
    </location>
</feature>
<dbReference type="EMBL" id="LAQI01000161">
    <property type="protein sequence ID" value="KKY16930.1"/>
    <property type="molecule type" value="Genomic_DNA"/>
</dbReference>
<dbReference type="Proteomes" id="UP000034182">
    <property type="component" value="Unassembled WGS sequence"/>
</dbReference>
<evidence type="ECO:0000256" key="1">
    <source>
        <dbReference type="SAM" id="MobiDB-lite"/>
    </source>
</evidence>
<feature type="compositionally biased region" description="Basic and acidic residues" evidence="1">
    <location>
        <begin position="143"/>
        <end position="159"/>
    </location>
</feature>
<reference evidence="2 3" key="2">
    <citation type="submission" date="2015-05" db="EMBL/GenBank/DDBJ databases">
        <title>Distinctive expansion of gene families associated with plant cell wall degradation and secondary metabolism in the genomes of grapevine trunk pathogens.</title>
        <authorList>
            <person name="Lawrence D.P."/>
            <person name="Travadon R."/>
            <person name="Rolshausen P.E."/>
            <person name="Baumgartner K."/>
        </authorList>
    </citation>
    <scope>NUCLEOTIDE SEQUENCE [LARGE SCALE GENOMIC DNA]</scope>
    <source>
        <strain evidence="2">DS831</strain>
    </source>
</reference>
<organism evidence="2 3">
    <name type="scientific">Diplodia seriata</name>
    <dbReference type="NCBI Taxonomy" id="420778"/>
    <lineage>
        <taxon>Eukaryota</taxon>
        <taxon>Fungi</taxon>
        <taxon>Dikarya</taxon>
        <taxon>Ascomycota</taxon>
        <taxon>Pezizomycotina</taxon>
        <taxon>Dothideomycetes</taxon>
        <taxon>Dothideomycetes incertae sedis</taxon>
        <taxon>Botryosphaeriales</taxon>
        <taxon>Botryosphaeriaceae</taxon>
        <taxon>Diplodia</taxon>
    </lineage>
</organism>
<name>A0A0G2GJ17_9PEZI</name>
<reference evidence="2 3" key="1">
    <citation type="submission" date="2015-03" db="EMBL/GenBank/DDBJ databases">
        <authorList>
            <person name="Morales-Cruz A."/>
            <person name="Amrine K.C."/>
            <person name="Cantu D."/>
        </authorList>
    </citation>
    <scope>NUCLEOTIDE SEQUENCE [LARGE SCALE GENOMIC DNA]</scope>
    <source>
        <strain evidence="2">DS831</strain>
    </source>
</reference>
<protein>
    <submittedName>
        <fullName evidence="2">Uncharacterized protein</fullName>
    </submittedName>
</protein>
<feature type="region of interest" description="Disordered" evidence="1">
    <location>
        <begin position="137"/>
        <end position="159"/>
    </location>
</feature>
<feature type="compositionally biased region" description="Basic and acidic residues" evidence="1">
    <location>
        <begin position="67"/>
        <end position="86"/>
    </location>
</feature>
<evidence type="ECO:0000313" key="2">
    <source>
        <dbReference type="EMBL" id="KKY16930.1"/>
    </source>
</evidence>